<feature type="domain" description="Ribosome maturation factor RimP N-terminal" evidence="4">
    <location>
        <begin position="13"/>
        <end position="84"/>
    </location>
</feature>
<dbReference type="InterPro" id="IPR035956">
    <property type="entry name" value="RimP_N_sf"/>
</dbReference>
<organism evidence="6 7">
    <name type="scientific">Geomonas terrae</name>
    <dbReference type="NCBI Taxonomy" id="2562681"/>
    <lineage>
        <taxon>Bacteria</taxon>
        <taxon>Pseudomonadati</taxon>
        <taxon>Thermodesulfobacteriota</taxon>
        <taxon>Desulfuromonadia</taxon>
        <taxon>Geobacterales</taxon>
        <taxon>Geobacteraceae</taxon>
        <taxon>Geomonas</taxon>
    </lineage>
</organism>
<comment type="subcellular location">
    <subcellularLocation>
        <location evidence="3">Cytoplasm</location>
    </subcellularLocation>
</comment>
<dbReference type="SUPFAM" id="SSF75420">
    <property type="entry name" value="YhbC-like, N-terminal domain"/>
    <property type="match status" value="1"/>
</dbReference>
<feature type="domain" description="Ribosome maturation factor RimP C-terminal" evidence="5">
    <location>
        <begin position="88"/>
        <end position="159"/>
    </location>
</feature>
<gene>
    <name evidence="3 6" type="primary">rimP</name>
    <name evidence="6" type="ORF">E4633_17795</name>
</gene>
<accession>A0A4S1CBU3</accession>
<dbReference type="GO" id="GO:0000028">
    <property type="term" value="P:ribosomal small subunit assembly"/>
    <property type="evidence" value="ECO:0007669"/>
    <property type="project" value="TreeGrafter"/>
</dbReference>
<evidence type="ECO:0000313" key="6">
    <source>
        <dbReference type="EMBL" id="TGU70844.1"/>
    </source>
</evidence>
<proteinExistence type="inferred from homology"/>
<dbReference type="InterPro" id="IPR003728">
    <property type="entry name" value="Ribosome_maturation_RimP"/>
</dbReference>
<dbReference type="SUPFAM" id="SSF74942">
    <property type="entry name" value="YhbC-like, C-terminal domain"/>
    <property type="match status" value="1"/>
</dbReference>
<dbReference type="Pfam" id="PF02576">
    <property type="entry name" value="RimP_N"/>
    <property type="match status" value="1"/>
</dbReference>
<keyword evidence="2 3" id="KW-0690">Ribosome biogenesis</keyword>
<dbReference type="InterPro" id="IPR036847">
    <property type="entry name" value="RimP_C_sf"/>
</dbReference>
<sequence>MAKVDVAERVTEIVAEIGAPLGIGLVDLEYKREGRDMVLRIFLEKEGGINLDDCADVSRQLSDILDVEDFMPERYDLEVSSPGICRPLKKVADYERFAGHLVKVKTFEMLADDAGNKRKTFTGKLLGVTDGVISIDLTEGQHASIPLDKVAKANLEFEF</sequence>
<keyword evidence="1 3" id="KW-0963">Cytoplasm</keyword>
<evidence type="ECO:0000256" key="2">
    <source>
        <dbReference type="ARBA" id="ARBA00022517"/>
    </source>
</evidence>
<dbReference type="Proteomes" id="UP000306416">
    <property type="component" value="Unassembled WGS sequence"/>
</dbReference>
<dbReference type="NCBIfam" id="NF011241">
    <property type="entry name" value="PRK14647.1"/>
    <property type="match status" value="1"/>
</dbReference>
<dbReference type="FunFam" id="3.30.300.70:FF:000001">
    <property type="entry name" value="Ribosome maturation factor RimP"/>
    <property type="match status" value="1"/>
</dbReference>
<dbReference type="GO" id="GO:0005829">
    <property type="term" value="C:cytosol"/>
    <property type="evidence" value="ECO:0007669"/>
    <property type="project" value="TreeGrafter"/>
</dbReference>
<comment type="similarity">
    <text evidence="3">Belongs to the RimP family.</text>
</comment>
<dbReference type="Pfam" id="PF17384">
    <property type="entry name" value="DUF150_C"/>
    <property type="match status" value="1"/>
</dbReference>
<dbReference type="HAMAP" id="MF_01077">
    <property type="entry name" value="RimP"/>
    <property type="match status" value="1"/>
</dbReference>
<evidence type="ECO:0000313" key="7">
    <source>
        <dbReference type="Proteomes" id="UP000306416"/>
    </source>
</evidence>
<evidence type="ECO:0000256" key="1">
    <source>
        <dbReference type="ARBA" id="ARBA00022490"/>
    </source>
</evidence>
<name>A0A4S1CBU3_9BACT</name>
<dbReference type="PANTHER" id="PTHR33867">
    <property type="entry name" value="RIBOSOME MATURATION FACTOR RIMP"/>
    <property type="match status" value="1"/>
</dbReference>
<dbReference type="InterPro" id="IPR028998">
    <property type="entry name" value="RimP_C"/>
</dbReference>
<evidence type="ECO:0000259" key="5">
    <source>
        <dbReference type="Pfam" id="PF17384"/>
    </source>
</evidence>
<dbReference type="Gene3D" id="3.30.300.70">
    <property type="entry name" value="RimP-like superfamily, N-terminal"/>
    <property type="match status" value="1"/>
</dbReference>
<reference evidence="6 7" key="1">
    <citation type="submission" date="2019-04" db="EMBL/GenBank/DDBJ databases">
        <title>Geobacter oryzae sp. nov., ferric-reducing bacteria isolated from paddy soil.</title>
        <authorList>
            <person name="Xu Z."/>
            <person name="Masuda Y."/>
            <person name="Itoh H."/>
            <person name="Senoo K."/>
        </authorList>
    </citation>
    <scope>NUCLEOTIDE SEQUENCE [LARGE SCALE GENOMIC DNA]</scope>
    <source>
        <strain evidence="6 7">Red111</strain>
    </source>
</reference>
<evidence type="ECO:0000259" key="4">
    <source>
        <dbReference type="Pfam" id="PF02576"/>
    </source>
</evidence>
<dbReference type="CDD" id="cd01734">
    <property type="entry name" value="YlxS_C"/>
    <property type="match status" value="1"/>
</dbReference>
<keyword evidence="7" id="KW-1185">Reference proteome</keyword>
<evidence type="ECO:0000256" key="3">
    <source>
        <dbReference type="HAMAP-Rule" id="MF_01077"/>
    </source>
</evidence>
<comment type="caution">
    <text evidence="6">The sequence shown here is derived from an EMBL/GenBank/DDBJ whole genome shotgun (WGS) entry which is preliminary data.</text>
</comment>
<dbReference type="EMBL" id="SRSC01000004">
    <property type="protein sequence ID" value="TGU70844.1"/>
    <property type="molecule type" value="Genomic_DNA"/>
</dbReference>
<dbReference type="PANTHER" id="PTHR33867:SF1">
    <property type="entry name" value="RIBOSOME MATURATION FACTOR RIMP"/>
    <property type="match status" value="1"/>
</dbReference>
<dbReference type="GO" id="GO:0006412">
    <property type="term" value="P:translation"/>
    <property type="evidence" value="ECO:0007669"/>
    <property type="project" value="TreeGrafter"/>
</dbReference>
<protein>
    <recommendedName>
        <fullName evidence="3">Ribosome maturation factor RimP</fullName>
    </recommendedName>
</protein>
<dbReference type="Gene3D" id="2.30.30.180">
    <property type="entry name" value="Ribosome maturation factor RimP, C-terminal domain"/>
    <property type="match status" value="1"/>
</dbReference>
<dbReference type="InterPro" id="IPR028989">
    <property type="entry name" value="RimP_N"/>
</dbReference>
<dbReference type="AlphaFoldDB" id="A0A4S1CBU3"/>
<comment type="function">
    <text evidence="3">Required for maturation of 30S ribosomal subunits.</text>
</comment>
<dbReference type="RefSeq" id="WP_135872232.1">
    <property type="nucleotide sequence ID" value="NZ_SRSC01000004.1"/>
</dbReference>